<dbReference type="EMBL" id="CR382136">
    <property type="protein sequence ID" value="CAG87255.2"/>
    <property type="molecule type" value="Genomic_DNA"/>
</dbReference>
<proteinExistence type="inferred from homology"/>
<keyword evidence="4" id="KW-1185">Reference proteome</keyword>
<dbReference type="InParanoid" id="Q6BRT3"/>
<dbReference type="AlphaFoldDB" id="Q6BRT3"/>
<dbReference type="STRING" id="284592.Q6BRT3"/>
<dbReference type="KEGG" id="dha:DEHA2D14014g"/>
<sequence>MPELVIPPLEPQLAETFEDVVFSKQYKELPNAIWSSDILPKLIIRLEEIASISDKYGERYSKRPRGVDLPQSINRTKDKIVKHLKDVFSDKPPFTIQRIAEIMLHPEKEGYALSNNTQVLKYFNSFSKLVVVASSIFDYPEVTFVNPTSGGSKTTNPPTNQTVQTIPLVPIPWLKTESPVKENSPDGNSSVLDPMLISSPPADEQQNAKGQKNPENGSEDYKNGNTPSVSPSRRRREKDANEMKSESTQEYAAKRARIDDKPSPCKQRRNELDPDEDRMDISNSTLEDITSNSSNVTPTKSQNNNSDPISDDHNDTADNETILTNKDRDIDNENKMDISCENMIVSDEEPLVY</sequence>
<evidence type="ECO:0000256" key="1">
    <source>
        <dbReference type="ARBA" id="ARBA00009207"/>
    </source>
</evidence>
<dbReference type="Proteomes" id="UP000000599">
    <property type="component" value="Chromosome D"/>
</dbReference>
<accession>Q6BRT3</accession>
<dbReference type="GO" id="GO:0019888">
    <property type="term" value="F:protein phosphatase regulator activity"/>
    <property type="evidence" value="ECO:0007669"/>
    <property type="project" value="InterPro"/>
</dbReference>
<dbReference type="PANTHER" id="PTHR16487">
    <property type="entry name" value="PPP4R2-RELATED PROTEIN"/>
    <property type="match status" value="1"/>
</dbReference>
<dbReference type="GeneID" id="2901689"/>
<dbReference type="GO" id="GO:0030289">
    <property type="term" value="C:protein phosphatase 4 complex"/>
    <property type="evidence" value="ECO:0007669"/>
    <property type="project" value="InterPro"/>
</dbReference>
<dbReference type="PANTHER" id="PTHR16487:SF0">
    <property type="entry name" value="PROTEIN PHOSPHATASE 4 REGULATORY SUBUNIT 2-RELATED"/>
    <property type="match status" value="1"/>
</dbReference>
<protein>
    <submittedName>
        <fullName evidence="3">DEHA2D14014p</fullName>
    </submittedName>
</protein>
<feature type="compositionally biased region" description="Basic and acidic residues" evidence="2">
    <location>
        <begin position="237"/>
        <end position="272"/>
    </location>
</feature>
<evidence type="ECO:0000313" key="3">
    <source>
        <dbReference type="EMBL" id="CAG87255.2"/>
    </source>
</evidence>
<feature type="region of interest" description="Disordered" evidence="2">
    <location>
        <begin position="147"/>
        <end position="166"/>
    </location>
</feature>
<name>Q6BRT3_DEBHA</name>
<dbReference type="RefSeq" id="XP_459087.2">
    <property type="nucleotide sequence ID" value="XM_459087.1"/>
</dbReference>
<comment type="similarity">
    <text evidence="1">Belongs to the PPP4R2 family.</text>
</comment>
<dbReference type="OrthoDB" id="341898at2759"/>
<feature type="compositionally biased region" description="Polar residues" evidence="2">
    <location>
        <begin position="204"/>
        <end position="216"/>
    </location>
</feature>
<feature type="compositionally biased region" description="Low complexity" evidence="2">
    <location>
        <begin position="154"/>
        <end position="165"/>
    </location>
</feature>
<reference evidence="3 4" key="1">
    <citation type="journal article" date="2004" name="Nature">
        <title>Genome evolution in yeasts.</title>
        <authorList>
            <consortium name="Genolevures"/>
            <person name="Dujon B."/>
            <person name="Sherman D."/>
            <person name="Fischer G."/>
            <person name="Durrens P."/>
            <person name="Casaregola S."/>
            <person name="Lafontaine I."/>
            <person name="de Montigny J."/>
            <person name="Marck C."/>
            <person name="Neuveglise C."/>
            <person name="Talla E."/>
            <person name="Goffard N."/>
            <person name="Frangeul L."/>
            <person name="Aigle M."/>
            <person name="Anthouard V."/>
            <person name="Babour A."/>
            <person name="Barbe V."/>
            <person name="Barnay S."/>
            <person name="Blanchin S."/>
            <person name="Beckerich J.M."/>
            <person name="Beyne E."/>
            <person name="Bleykasten C."/>
            <person name="Boisrame A."/>
            <person name="Boyer J."/>
            <person name="Cattolico L."/>
            <person name="Confanioleri F."/>
            <person name="de Daruvar A."/>
            <person name="Despons L."/>
            <person name="Fabre E."/>
            <person name="Fairhead C."/>
            <person name="Ferry-Dumazet H."/>
            <person name="Groppi A."/>
            <person name="Hantraye F."/>
            <person name="Hennequin C."/>
            <person name="Jauniaux N."/>
            <person name="Joyet P."/>
            <person name="Kachouri R."/>
            <person name="Kerrest A."/>
            <person name="Koszul R."/>
            <person name="Lemaire M."/>
            <person name="Lesur I."/>
            <person name="Ma L."/>
            <person name="Muller H."/>
            <person name="Nicaud J.M."/>
            <person name="Nikolski M."/>
            <person name="Oztas S."/>
            <person name="Ozier-Kalogeropoulos O."/>
            <person name="Pellenz S."/>
            <person name="Potier S."/>
            <person name="Richard G.F."/>
            <person name="Straub M.L."/>
            <person name="Suleau A."/>
            <person name="Swennene D."/>
            <person name="Tekaia F."/>
            <person name="Wesolowski-Louvel M."/>
            <person name="Westhof E."/>
            <person name="Wirth B."/>
            <person name="Zeniou-Meyer M."/>
            <person name="Zivanovic I."/>
            <person name="Bolotin-Fukuhara M."/>
            <person name="Thierry A."/>
            <person name="Bouchier C."/>
            <person name="Caudron B."/>
            <person name="Scarpelli C."/>
            <person name="Gaillardin C."/>
            <person name="Weissenbach J."/>
            <person name="Wincker P."/>
            <person name="Souciet J.L."/>
        </authorList>
    </citation>
    <scope>NUCLEOTIDE SEQUENCE [LARGE SCALE GENOMIC DNA]</scope>
    <source>
        <strain evidence="4">ATCC 36239 / CBS 767 / BCRC 21394 / JCM 1990 / NBRC 0083 / IGC 2968</strain>
    </source>
</reference>
<dbReference type="InterPro" id="IPR015267">
    <property type="entry name" value="PPP4R2"/>
</dbReference>
<feature type="region of interest" description="Disordered" evidence="2">
    <location>
        <begin position="177"/>
        <end position="329"/>
    </location>
</feature>
<feature type="compositionally biased region" description="Polar residues" evidence="2">
    <location>
        <begin position="281"/>
        <end position="308"/>
    </location>
</feature>
<evidence type="ECO:0000256" key="2">
    <source>
        <dbReference type="SAM" id="MobiDB-lite"/>
    </source>
</evidence>
<dbReference type="GO" id="GO:0005737">
    <property type="term" value="C:cytoplasm"/>
    <property type="evidence" value="ECO:0007669"/>
    <property type="project" value="TreeGrafter"/>
</dbReference>
<dbReference type="HOGENOM" id="CLU_785325_0_0_1"/>
<dbReference type="GO" id="GO:0005634">
    <property type="term" value="C:nucleus"/>
    <property type="evidence" value="ECO:0007669"/>
    <property type="project" value="TreeGrafter"/>
</dbReference>
<organism evidence="3 4">
    <name type="scientific">Debaryomyces hansenii (strain ATCC 36239 / CBS 767 / BCRC 21394 / JCM 1990 / NBRC 0083 / IGC 2968)</name>
    <name type="common">Yeast</name>
    <name type="synonym">Torulaspora hansenii</name>
    <dbReference type="NCBI Taxonomy" id="284592"/>
    <lineage>
        <taxon>Eukaryota</taxon>
        <taxon>Fungi</taxon>
        <taxon>Dikarya</taxon>
        <taxon>Ascomycota</taxon>
        <taxon>Saccharomycotina</taxon>
        <taxon>Pichiomycetes</taxon>
        <taxon>Debaryomycetaceae</taxon>
        <taxon>Debaryomyces</taxon>
    </lineage>
</organism>
<dbReference type="eggNOG" id="ENOG502SBSZ">
    <property type="taxonomic scope" value="Eukaryota"/>
</dbReference>
<evidence type="ECO:0000313" key="4">
    <source>
        <dbReference type="Proteomes" id="UP000000599"/>
    </source>
</evidence>
<dbReference type="OMA" id="DINEAVH"/>
<dbReference type="VEuPathDB" id="FungiDB:DEHA2D14014g"/>
<gene>
    <name evidence="3" type="ordered locus">DEHA2D14014g</name>
</gene>